<evidence type="ECO:0000313" key="2">
    <source>
        <dbReference type="EMBL" id="RCS49128.1"/>
    </source>
</evidence>
<accession>A0A368KQH4</accession>
<dbReference type="RefSeq" id="WP_114368845.1">
    <property type="nucleotide sequence ID" value="NZ_QPEX01000024.1"/>
</dbReference>
<proteinExistence type="predicted"/>
<dbReference type="OrthoDB" id="371140at2"/>
<dbReference type="Pfam" id="PF13412">
    <property type="entry name" value="HTH_24"/>
    <property type="match status" value="1"/>
</dbReference>
<dbReference type="InterPro" id="IPR011991">
    <property type="entry name" value="ArsR-like_HTH"/>
</dbReference>
<feature type="region of interest" description="Disordered" evidence="1">
    <location>
        <begin position="1"/>
        <end position="32"/>
    </location>
</feature>
<reference evidence="2 3" key="1">
    <citation type="submission" date="2018-07" db="EMBL/GenBank/DDBJ databases">
        <title>Comparative genomes isolates from brazilian mangrove.</title>
        <authorList>
            <person name="De Araujo J.E."/>
            <person name="Taketani R.G."/>
            <person name="Silva M.C.P."/>
            <person name="Lourenco M.V."/>
            <person name="Oliveira V.M."/>
            <person name="Andreote F.D."/>
        </authorList>
    </citation>
    <scope>NUCLEOTIDE SEQUENCE [LARGE SCALE GENOMIC DNA]</scope>
    <source>
        <strain evidence="2 3">HEX PRIS-MGV</strain>
    </source>
</reference>
<sequence>MAAPPRKKKPVSTVPKTRASPSRSVATKSLPPEKANTARWTFLTNHSHVLVILSRNPSMVLREVAIKVGITERAVQRIIADLEEAGVIRKEKVGRQNHYLINADQPLRHPIESHKMISDLLELLSENEESNS</sequence>
<dbReference type="GO" id="GO:0006355">
    <property type="term" value="P:regulation of DNA-templated transcription"/>
    <property type="evidence" value="ECO:0007669"/>
    <property type="project" value="UniProtKB-ARBA"/>
</dbReference>
<dbReference type="Gene3D" id="1.10.10.10">
    <property type="entry name" value="Winged helix-like DNA-binding domain superfamily/Winged helix DNA-binding domain"/>
    <property type="match status" value="1"/>
</dbReference>
<evidence type="ECO:0000256" key="1">
    <source>
        <dbReference type="SAM" id="MobiDB-lite"/>
    </source>
</evidence>
<organism evidence="2 3">
    <name type="scientific">Bremerella cremea</name>
    <dbReference type="NCBI Taxonomy" id="1031537"/>
    <lineage>
        <taxon>Bacteria</taxon>
        <taxon>Pseudomonadati</taxon>
        <taxon>Planctomycetota</taxon>
        <taxon>Planctomycetia</taxon>
        <taxon>Pirellulales</taxon>
        <taxon>Pirellulaceae</taxon>
        <taxon>Bremerella</taxon>
    </lineage>
</organism>
<name>A0A368KQH4_9BACT</name>
<gene>
    <name evidence="2" type="ORF">DTL42_11330</name>
</gene>
<protein>
    <submittedName>
        <fullName evidence="2">Winged helix-turn-helix transcriptional regulator</fullName>
    </submittedName>
</protein>
<feature type="compositionally biased region" description="Basic residues" evidence="1">
    <location>
        <begin position="1"/>
        <end position="10"/>
    </location>
</feature>
<evidence type="ECO:0000313" key="3">
    <source>
        <dbReference type="Proteomes" id="UP000253562"/>
    </source>
</evidence>
<dbReference type="InterPro" id="IPR036388">
    <property type="entry name" value="WH-like_DNA-bd_sf"/>
</dbReference>
<dbReference type="Proteomes" id="UP000253562">
    <property type="component" value="Unassembled WGS sequence"/>
</dbReference>
<dbReference type="SUPFAM" id="SSF46785">
    <property type="entry name" value="Winged helix' DNA-binding domain"/>
    <property type="match status" value="1"/>
</dbReference>
<dbReference type="EMBL" id="QPEX01000024">
    <property type="protein sequence ID" value="RCS49128.1"/>
    <property type="molecule type" value="Genomic_DNA"/>
</dbReference>
<dbReference type="InterPro" id="IPR036390">
    <property type="entry name" value="WH_DNA-bd_sf"/>
</dbReference>
<dbReference type="CDD" id="cd00090">
    <property type="entry name" value="HTH_ARSR"/>
    <property type="match status" value="1"/>
</dbReference>
<dbReference type="AlphaFoldDB" id="A0A368KQH4"/>
<comment type="caution">
    <text evidence="2">The sequence shown here is derived from an EMBL/GenBank/DDBJ whole genome shotgun (WGS) entry which is preliminary data.</text>
</comment>